<feature type="region of interest" description="Disordered" evidence="1">
    <location>
        <begin position="157"/>
        <end position="265"/>
    </location>
</feature>
<dbReference type="GO" id="GO:0005634">
    <property type="term" value="C:nucleus"/>
    <property type="evidence" value="ECO:0007669"/>
    <property type="project" value="TreeGrafter"/>
</dbReference>
<feature type="region of interest" description="Disordered" evidence="1">
    <location>
        <begin position="412"/>
        <end position="475"/>
    </location>
</feature>
<feature type="region of interest" description="Disordered" evidence="1">
    <location>
        <begin position="639"/>
        <end position="663"/>
    </location>
</feature>
<feature type="compositionally biased region" description="Polar residues" evidence="1">
    <location>
        <begin position="204"/>
        <end position="214"/>
    </location>
</feature>
<protein>
    <recommendedName>
        <fullName evidence="4">Opi1-domain-containing protein</fullName>
    </recommendedName>
</protein>
<dbReference type="PANTHER" id="PTHR38406:SF1">
    <property type="entry name" value="TRANSCRIPTIONAL REPRESSOR OPI1"/>
    <property type="match status" value="1"/>
</dbReference>
<keyword evidence="3" id="KW-1185">Reference proteome</keyword>
<feature type="compositionally biased region" description="Polar residues" evidence="1">
    <location>
        <begin position="562"/>
        <end position="574"/>
    </location>
</feature>
<dbReference type="InterPro" id="IPR013927">
    <property type="entry name" value="TF_Opi1_Ccg-8"/>
</dbReference>
<dbReference type="GO" id="GO:0006357">
    <property type="term" value="P:regulation of transcription by RNA polymerase II"/>
    <property type="evidence" value="ECO:0007669"/>
    <property type="project" value="TreeGrafter"/>
</dbReference>
<evidence type="ECO:0000313" key="3">
    <source>
        <dbReference type="Proteomes" id="UP000567179"/>
    </source>
</evidence>
<name>A0A8H5B4N2_9AGAR</name>
<accession>A0A8H5B4N2</accession>
<evidence type="ECO:0000313" key="2">
    <source>
        <dbReference type="EMBL" id="KAF5316596.1"/>
    </source>
</evidence>
<proteinExistence type="predicted"/>
<dbReference type="Pfam" id="PF08618">
    <property type="entry name" value="Opi1"/>
    <property type="match status" value="1"/>
</dbReference>
<gene>
    <name evidence="2" type="ORF">D9619_006613</name>
</gene>
<feature type="compositionally biased region" description="Polar residues" evidence="1">
    <location>
        <begin position="162"/>
        <end position="180"/>
    </location>
</feature>
<dbReference type="Proteomes" id="UP000567179">
    <property type="component" value="Unassembled WGS sequence"/>
</dbReference>
<dbReference type="OrthoDB" id="2441642at2759"/>
<sequence length="696" mass="75190">MDNLPPPPRNLEDQEESVRIAVKALGDMRKSGGGRGDASRNLPHLTTSVSSSSPYSSTSTPRSPTLSTTSTSSQSVPSEATGSSGAFVSRMSNFPLVGSALRVYEQGKASSRVVKYGAEMMESSVKTISRPVIDRLPVNVNQIEEFSCRQLDRLDRFRRPSNGESPSRSSMAVSPNPSVSQERERRKTKTFDGSIVEEDDARLQQDSSNRSRQWSGGEKNVPIWLEANSPFVAPPPPPPEDRSATPTQNDEARSDLSNPPNQVAQRSRWQAMLLEAGGLSAALSEENMRRLKYCLQWLQYATAHIDAQILILRDFTANLQPLPSDNLANSRRPPISEEHMRKLTDVRRDIVHTIRQVVDVVSKYAGSGLPEPARARVKGLILKLPQRWANRAGAPLPPGAASGERETIAAAGSATGALRRPGGQRRAAHRERGAGAEGLKSGPNSRAPSPSSSPRISRAALATQHARHGSESQDQVGLHAHIQGHTVSPSAALVASQRILTLATESLDMMRNVTSVVKESLDRADAWVGRFRTVGLRGAQEGVEHEDDEFQSPERMRHRRTGSAQSDFNDTDGATSPFFSSSSASNWGSSIPSTPGGGTFTPVYSSYAGNAPSPGAIPIGSMSLASRYNTPKSITTALPEEDLESSIGGGGHEVSTSARSVHSKVYDRVRDVKVYNAESDIEHDGERGFQKMEVDA</sequence>
<feature type="compositionally biased region" description="Polar residues" evidence="1">
    <location>
        <begin position="244"/>
        <end position="265"/>
    </location>
</feature>
<dbReference type="GO" id="GO:0008654">
    <property type="term" value="P:phospholipid biosynthetic process"/>
    <property type="evidence" value="ECO:0007669"/>
    <property type="project" value="TreeGrafter"/>
</dbReference>
<dbReference type="GO" id="GO:0030968">
    <property type="term" value="P:endoplasmic reticulum unfolded protein response"/>
    <property type="evidence" value="ECO:0007669"/>
    <property type="project" value="TreeGrafter"/>
</dbReference>
<dbReference type="EMBL" id="JAACJJ010000042">
    <property type="protein sequence ID" value="KAF5316596.1"/>
    <property type="molecule type" value="Genomic_DNA"/>
</dbReference>
<evidence type="ECO:0008006" key="4">
    <source>
        <dbReference type="Google" id="ProtNLM"/>
    </source>
</evidence>
<organism evidence="2 3">
    <name type="scientific">Psilocybe cf. subviscida</name>
    <dbReference type="NCBI Taxonomy" id="2480587"/>
    <lineage>
        <taxon>Eukaryota</taxon>
        <taxon>Fungi</taxon>
        <taxon>Dikarya</taxon>
        <taxon>Basidiomycota</taxon>
        <taxon>Agaricomycotina</taxon>
        <taxon>Agaricomycetes</taxon>
        <taxon>Agaricomycetidae</taxon>
        <taxon>Agaricales</taxon>
        <taxon>Agaricineae</taxon>
        <taxon>Strophariaceae</taxon>
        <taxon>Psilocybe</taxon>
    </lineage>
</organism>
<feature type="compositionally biased region" description="Low complexity" evidence="1">
    <location>
        <begin position="576"/>
        <end position="590"/>
    </location>
</feature>
<feature type="region of interest" description="Disordered" evidence="1">
    <location>
        <begin position="1"/>
        <end position="84"/>
    </location>
</feature>
<dbReference type="PANTHER" id="PTHR38406">
    <property type="entry name" value="TRANSCRIPTIONAL REPRESSOR OPI1"/>
    <property type="match status" value="1"/>
</dbReference>
<feature type="region of interest" description="Disordered" evidence="1">
    <location>
        <begin position="542"/>
        <end position="590"/>
    </location>
</feature>
<evidence type="ECO:0000256" key="1">
    <source>
        <dbReference type="SAM" id="MobiDB-lite"/>
    </source>
</evidence>
<dbReference type="GO" id="GO:0003714">
    <property type="term" value="F:transcription corepressor activity"/>
    <property type="evidence" value="ECO:0007669"/>
    <property type="project" value="InterPro"/>
</dbReference>
<feature type="compositionally biased region" description="Low complexity" evidence="1">
    <location>
        <begin position="46"/>
        <end position="78"/>
    </location>
</feature>
<dbReference type="GO" id="GO:0005783">
    <property type="term" value="C:endoplasmic reticulum"/>
    <property type="evidence" value="ECO:0007669"/>
    <property type="project" value="TreeGrafter"/>
</dbReference>
<reference evidence="2 3" key="1">
    <citation type="journal article" date="2020" name="ISME J.">
        <title>Uncovering the hidden diversity of litter-decomposition mechanisms in mushroom-forming fungi.</title>
        <authorList>
            <person name="Floudas D."/>
            <person name="Bentzer J."/>
            <person name="Ahren D."/>
            <person name="Johansson T."/>
            <person name="Persson P."/>
            <person name="Tunlid A."/>
        </authorList>
    </citation>
    <scope>NUCLEOTIDE SEQUENCE [LARGE SCALE GENOMIC DNA]</scope>
    <source>
        <strain evidence="2 3">CBS 101986</strain>
    </source>
</reference>
<dbReference type="AlphaFoldDB" id="A0A8H5B4N2"/>
<comment type="caution">
    <text evidence="2">The sequence shown here is derived from an EMBL/GenBank/DDBJ whole genome shotgun (WGS) entry which is preliminary data.</text>
</comment>
<feature type="compositionally biased region" description="Low complexity" evidence="1">
    <location>
        <begin position="445"/>
        <end position="460"/>
    </location>
</feature>